<feature type="signal peptide" evidence="1">
    <location>
        <begin position="1"/>
        <end position="20"/>
    </location>
</feature>
<comment type="caution">
    <text evidence="2">The sequence shown here is derived from an EMBL/GenBank/DDBJ whole genome shotgun (WGS) entry which is preliminary data.</text>
</comment>
<dbReference type="OrthoDB" id="9793561at2"/>
<dbReference type="Proteomes" id="UP000018418">
    <property type="component" value="Unassembled WGS sequence"/>
</dbReference>
<evidence type="ECO:0000256" key="1">
    <source>
        <dbReference type="SAM" id="SignalP"/>
    </source>
</evidence>
<keyword evidence="3" id="KW-1185">Reference proteome</keyword>
<evidence type="ECO:0008006" key="4">
    <source>
        <dbReference type="Google" id="ProtNLM"/>
    </source>
</evidence>
<evidence type="ECO:0000313" key="2">
    <source>
        <dbReference type="EMBL" id="ESK50441.1"/>
    </source>
</evidence>
<dbReference type="EMBL" id="AYEU01000007">
    <property type="protein sequence ID" value="ESK50441.1"/>
    <property type="molecule type" value="Genomic_DNA"/>
</dbReference>
<dbReference type="PATRIC" id="fig|1341683.3.peg.2399"/>
<dbReference type="Pfam" id="PF09694">
    <property type="entry name" value="Gcw_chp"/>
    <property type="match status" value="1"/>
</dbReference>
<keyword evidence="1" id="KW-0732">Signal</keyword>
<organism evidence="2 3">
    <name type="scientific">Acinetobacter brisouii CIP 110357</name>
    <dbReference type="NCBI Taxonomy" id="1341683"/>
    <lineage>
        <taxon>Bacteria</taxon>
        <taxon>Pseudomonadati</taxon>
        <taxon>Pseudomonadota</taxon>
        <taxon>Gammaproteobacteria</taxon>
        <taxon>Moraxellales</taxon>
        <taxon>Moraxellaceae</taxon>
        <taxon>Acinetobacter</taxon>
    </lineage>
</organism>
<name>V2UP91_9GAMM</name>
<dbReference type="NCBIfam" id="TIGR02001">
    <property type="entry name" value="gcw_chp"/>
    <property type="match status" value="1"/>
</dbReference>
<proteinExistence type="predicted"/>
<evidence type="ECO:0000313" key="3">
    <source>
        <dbReference type="Proteomes" id="UP000018418"/>
    </source>
</evidence>
<dbReference type="AlphaFoldDB" id="V2UP91"/>
<sequence length="259" mass="27949">MKKLLTTALFASALSTGAMAAENNTLAQYGLTFSGNVALTSDYRFRGISQTINDPAIQGSFTLAHSSGLYFSTFASNVDFDGENVPHLELDPSIGFTTTLPLSSKIKPTLDVGVVEYNYPSHSKDWDWTEFYAKLTFASLITNGDSLFTNVNYTNDWGGYTGSNSWNVNASYSFPIAKGFGGVLGAGYTKADKDIFGYGDKKHDNFTDWKAGVTYSFKSVSGLTAELDAIGNNYNTSGLPNAVKRETGTGAVFTLTKTF</sequence>
<reference evidence="2 3" key="1">
    <citation type="submission" date="2013-10" db="EMBL/GenBank/DDBJ databases">
        <title>The Genome Sequence of Acinetobacter brisouii CIP 110357.</title>
        <authorList>
            <consortium name="The Broad Institute Genomics Platform"/>
            <consortium name="The Broad Institute Genome Sequencing Center for Infectious Disease"/>
            <person name="Cerqueira G."/>
            <person name="Feldgarden M."/>
            <person name="Courvalin P."/>
            <person name="Grillot-Courvalin C."/>
            <person name="Clermont D."/>
            <person name="Rocha E."/>
            <person name="Yoon E.-J."/>
            <person name="Nemec A."/>
            <person name="Young S.K."/>
            <person name="Zeng Q."/>
            <person name="Gargeya S."/>
            <person name="Fitzgerald M."/>
            <person name="Abouelleil A."/>
            <person name="Alvarado L."/>
            <person name="Berlin A.M."/>
            <person name="Chapman S.B."/>
            <person name="Gainer-Dewar J."/>
            <person name="Goldberg J."/>
            <person name="Gnerre S."/>
            <person name="Griggs A."/>
            <person name="Gujja S."/>
            <person name="Hansen M."/>
            <person name="Howarth C."/>
            <person name="Imamovic A."/>
            <person name="Ireland A."/>
            <person name="Larimer J."/>
            <person name="McCowan C."/>
            <person name="Murphy C."/>
            <person name="Pearson M."/>
            <person name="Poon T.W."/>
            <person name="Priest M."/>
            <person name="Roberts A."/>
            <person name="Saif S."/>
            <person name="Shea T."/>
            <person name="Sykes S."/>
            <person name="Wortman J."/>
            <person name="Nusbaum C."/>
            <person name="Birren B."/>
        </authorList>
    </citation>
    <scope>NUCLEOTIDE SEQUENCE [LARGE SCALE GENOMIC DNA]</scope>
    <source>
        <strain evidence="2 3">CIP 110357</strain>
    </source>
</reference>
<dbReference type="HOGENOM" id="CLU_074587_1_0_6"/>
<dbReference type="STRING" id="396323.VH98_04955"/>
<accession>V2UP91</accession>
<gene>
    <name evidence="2" type="ORF">P255_02423</name>
</gene>
<feature type="chain" id="PRO_5004712256" description="Porin" evidence="1">
    <location>
        <begin position="21"/>
        <end position="259"/>
    </location>
</feature>
<protein>
    <recommendedName>
        <fullName evidence="4">Porin</fullName>
    </recommendedName>
</protein>
<dbReference type="RefSeq" id="WP_004902603.1">
    <property type="nucleotide sequence ID" value="NZ_BBTI01000005.1"/>
</dbReference>
<dbReference type="InterPro" id="IPR010239">
    <property type="entry name" value="CHP02001"/>
</dbReference>